<accession>A0A8S1ERY9</accession>
<evidence type="ECO:0000256" key="8">
    <source>
        <dbReference type="PROSITE-ProRule" id="PRU00282"/>
    </source>
</evidence>
<comment type="subcellular location">
    <subcellularLocation>
        <location evidence="1">Membrane</location>
        <topology evidence="1">Multi-pass membrane protein</topology>
    </subcellularLocation>
</comment>
<evidence type="ECO:0000256" key="9">
    <source>
        <dbReference type="RuleBase" id="RU000488"/>
    </source>
</evidence>
<dbReference type="AlphaFoldDB" id="A0A8S1ERY9"/>
<proteinExistence type="inferred from homology"/>
<evidence type="ECO:0000313" key="11">
    <source>
        <dbReference type="Proteomes" id="UP000494206"/>
    </source>
</evidence>
<dbReference type="Gene3D" id="1.50.40.10">
    <property type="entry name" value="Mitochondrial carrier domain"/>
    <property type="match status" value="2"/>
</dbReference>
<dbReference type="EMBL" id="CADEPM010000004">
    <property type="protein sequence ID" value="CAB3403994.1"/>
    <property type="molecule type" value="Genomic_DNA"/>
</dbReference>
<dbReference type="InterPro" id="IPR002067">
    <property type="entry name" value="MCP"/>
</dbReference>
<evidence type="ECO:0000256" key="1">
    <source>
        <dbReference type="ARBA" id="ARBA00004141"/>
    </source>
</evidence>
<keyword evidence="11" id="KW-1185">Reference proteome</keyword>
<evidence type="ECO:0000256" key="5">
    <source>
        <dbReference type="ARBA" id="ARBA00022737"/>
    </source>
</evidence>
<dbReference type="Proteomes" id="UP000494206">
    <property type="component" value="Unassembled WGS sequence"/>
</dbReference>
<keyword evidence="7 8" id="KW-0472">Membrane</keyword>
<dbReference type="SUPFAM" id="SSF103506">
    <property type="entry name" value="Mitochondrial carrier"/>
    <property type="match status" value="1"/>
</dbReference>
<dbReference type="PANTHER" id="PTHR45683">
    <property type="entry name" value="MITOCHONDRIAL NICOTINAMIDE ADENINE DINUCLEOTIDE TRANSPORTER 1-RELATED-RELATED"/>
    <property type="match status" value="1"/>
</dbReference>
<gene>
    <name evidence="10" type="ORF">CBOVIS_LOCUS6392</name>
</gene>
<evidence type="ECO:0000256" key="4">
    <source>
        <dbReference type="ARBA" id="ARBA00022692"/>
    </source>
</evidence>
<evidence type="ECO:0000256" key="6">
    <source>
        <dbReference type="ARBA" id="ARBA00022989"/>
    </source>
</evidence>
<feature type="repeat" description="Solcar" evidence="8">
    <location>
        <begin position="205"/>
        <end position="289"/>
    </location>
</feature>
<protein>
    <submittedName>
        <fullName evidence="10">Uncharacterized protein</fullName>
    </submittedName>
</protein>
<keyword evidence="4 8" id="KW-0812">Transmembrane</keyword>
<organism evidence="10 11">
    <name type="scientific">Caenorhabditis bovis</name>
    <dbReference type="NCBI Taxonomy" id="2654633"/>
    <lineage>
        <taxon>Eukaryota</taxon>
        <taxon>Metazoa</taxon>
        <taxon>Ecdysozoa</taxon>
        <taxon>Nematoda</taxon>
        <taxon>Chromadorea</taxon>
        <taxon>Rhabditida</taxon>
        <taxon>Rhabditina</taxon>
        <taxon>Rhabditomorpha</taxon>
        <taxon>Rhabditoidea</taxon>
        <taxon>Rhabditidae</taxon>
        <taxon>Peloderinae</taxon>
        <taxon>Caenorhabditis</taxon>
    </lineage>
</organism>
<dbReference type="PROSITE" id="PS50920">
    <property type="entry name" value="SOLCAR"/>
    <property type="match status" value="3"/>
</dbReference>
<dbReference type="OrthoDB" id="428293at2759"/>
<sequence>MKVPDLSAYENLIGGFTGGIASTLVCHPFDLLKIRFSANEGNPLRPQYNGYADAVRKIVRAEGIRGLYQGLTPSLIGASLSWGLYFQWYYVIKETIQKYTPSGNENVDNLICGFLSGSAVMCITNPIWLTKTRLCLQYENRKAKQFDGMIDCMKQTVKQDGFNGLYRGFVPGIIGTTHGAIQFAIYNWMKDKRCEMRGIPKDSFLNHTDYLFFSASSKILATTMTFPYQVLRTRMQDHNAMNRGIWNTTMRTIHNEGIAGLWKGCIIANIRQLPAAIVTFITYENVKRFVGMTKQS</sequence>
<evidence type="ECO:0000256" key="7">
    <source>
        <dbReference type="ARBA" id="ARBA00023136"/>
    </source>
</evidence>
<dbReference type="PRINTS" id="PR00926">
    <property type="entry name" value="MITOCARRIER"/>
</dbReference>
<dbReference type="InterPro" id="IPR023395">
    <property type="entry name" value="MCP_dom_sf"/>
</dbReference>
<keyword evidence="6" id="KW-1133">Transmembrane helix</keyword>
<dbReference type="InterPro" id="IPR044712">
    <property type="entry name" value="SLC25A32-like"/>
</dbReference>
<dbReference type="GO" id="GO:0016020">
    <property type="term" value="C:membrane"/>
    <property type="evidence" value="ECO:0007669"/>
    <property type="project" value="UniProtKB-SubCell"/>
</dbReference>
<comment type="similarity">
    <text evidence="2 9">Belongs to the mitochondrial carrier (TC 2.A.29) family.</text>
</comment>
<evidence type="ECO:0000313" key="10">
    <source>
        <dbReference type="EMBL" id="CAB3403994.1"/>
    </source>
</evidence>
<feature type="repeat" description="Solcar" evidence="8">
    <location>
        <begin position="104"/>
        <end position="192"/>
    </location>
</feature>
<keyword evidence="3 9" id="KW-0813">Transport</keyword>
<dbReference type="Pfam" id="PF00153">
    <property type="entry name" value="Mito_carr"/>
    <property type="match status" value="3"/>
</dbReference>
<comment type="caution">
    <text evidence="10">The sequence shown here is derived from an EMBL/GenBank/DDBJ whole genome shotgun (WGS) entry which is preliminary data.</text>
</comment>
<feature type="repeat" description="Solcar" evidence="8">
    <location>
        <begin position="6"/>
        <end position="95"/>
    </location>
</feature>
<dbReference type="InterPro" id="IPR018108">
    <property type="entry name" value="MCP_transmembrane"/>
</dbReference>
<dbReference type="GO" id="GO:0015215">
    <property type="term" value="F:nucleotide transmembrane transporter activity"/>
    <property type="evidence" value="ECO:0007669"/>
    <property type="project" value="UniProtKB-ARBA"/>
</dbReference>
<evidence type="ECO:0000256" key="2">
    <source>
        <dbReference type="ARBA" id="ARBA00006375"/>
    </source>
</evidence>
<reference evidence="10 11" key="1">
    <citation type="submission" date="2020-04" db="EMBL/GenBank/DDBJ databases">
        <authorList>
            <person name="Laetsch R D."/>
            <person name="Stevens L."/>
            <person name="Kumar S."/>
            <person name="Blaxter L. M."/>
        </authorList>
    </citation>
    <scope>NUCLEOTIDE SEQUENCE [LARGE SCALE GENOMIC DNA]</scope>
</reference>
<keyword evidence="5" id="KW-0677">Repeat</keyword>
<evidence type="ECO:0000256" key="3">
    <source>
        <dbReference type="ARBA" id="ARBA00022448"/>
    </source>
</evidence>
<name>A0A8S1ERY9_9PELO</name>